<keyword evidence="2" id="KW-1185">Reference proteome</keyword>
<dbReference type="PANTHER" id="PTHR37783">
    <property type="entry name" value="MEMBRANE PROTEIN, PUTATIVE (AFU_ORTHOLOGUE AFUA_1G04315)-RELATED"/>
    <property type="match status" value="1"/>
</dbReference>
<reference evidence="1 2" key="1">
    <citation type="journal article" date="2011" name="Proc. Natl. Acad. Sci. U.S.A.">
        <title>Comparative genomics of xylose-fermenting fungi for enhanced biofuel production.</title>
        <authorList>
            <person name="Wohlbach D.J."/>
            <person name="Kuo A."/>
            <person name="Sato T.K."/>
            <person name="Potts K.M."/>
            <person name="Salamov A.A."/>
            <person name="LaButti K.M."/>
            <person name="Sun H."/>
            <person name="Clum A."/>
            <person name="Pangilinan J.L."/>
            <person name="Lindquist E.A."/>
            <person name="Lucas S."/>
            <person name="Lapidus A."/>
            <person name="Jin M."/>
            <person name="Gunawan C."/>
            <person name="Balan V."/>
            <person name="Dale B.E."/>
            <person name="Jeffries T.W."/>
            <person name="Zinkel R."/>
            <person name="Barry K.W."/>
            <person name="Grigoriev I.V."/>
            <person name="Gasch A.P."/>
        </authorList>
    </citation>
    <scope>NUCLEOTIDE SEQUENCE [LARGE SCALE GENOMIC DNA]</scope>
    <source>
        <strain evidence="2">ATCC 10573 / BCRC 21748 / CBS 615 / JCM 9827 / NBRC 10315 / NRRL Y-1498 / VKM Y-70</strain>
    </source>
</reference>
<dbReference type="PANTHER" id="PTHR37783:SF1">
    <property type="entry name" value="MEMBRANE PROTEIN, PUTATIVE (AFU_ORTHOLOGUE AFUA_1G04315)-RELATED"/>
    <property type="match status" value="1"/>
</dbReference>
<dbReference type="eggNOG" id="ENOG502RZUI">
    <property type="taxonomic scope" value="Eukaryota"/>
</dbReference>
<proteinExistence type="predicted"/>
<sequence>MNGHRQIALVDYLAVYSDVSLRQLNPKSVHISAVDEKSMVLSYDLTSSANQKHTFNWHDMDENDHISVASMSDINAKLTAMAKYAAAKQGVSHIQVTAYPKWDWIATASVAIWMICSLGCYSPDLIKIKNGPIAGFCKLILPELVLQSMGFCANHCGSILVGTLVLHSIETLLLVVPRVRKYRVPLPERVLWYFFGLLDGNFTVQRFDKLVDSVALSTGVFDI</sequence>
<protein>
    <recommendedName>
        <fullName evidence="3">DUF2470 domain-containing protein</fullName>
    </recommendedName>
</protein>
<dbReference type="GeneID" id="18249730"/>
<dbReference type="OrthoDB" id="5553410at2759"/>
<name>G3B066_CANTC</name>
<dbReference type="KEGG" id="cten:18249730"/>
<dbReference type="HOGENOM" id="CLU_081019_1_0_1"/>
<dbReference type="AlphaFoldDB" id="G3B066"/>
<evidence type="ECO:0000313" key="2">
    <source>
        <dbReference type="Proteomes" id="UP000000707"/>
    </source>
</evidence>
<gene>
    <name evidence="1" type="ORF">CANTEDRAFT_133629</name>
</gene>
<evidence type="ECO:0000313" key="1">
    <source>
        <dbReference type="EMBL" id="EGV65330.1"/>
    </source>
</evidence>
<accession>G3B066</accession>
<organism evidence="2">
    <name type="scientific">Candida tenuis (strain ATCC 10573 / BCRC 21748 / CBS 615 / JCM 9827 / NBRC 10315 / NRRL Y-1498 / VKM Y-70)</name>
    <name type="common">Yeast</name>
    <name type="synonym">Yamadazyma tenuis</name>
    <dbReference type="NCBI Taxonomy" id="590646"/>
    <lineage>
        <taxon>Eukaryota</taxon>
        <taxon>Fungi</taxon>
        <taxon>Dikarya</taxon>
        <taxon>Ascomycota</taxon>
        <taxon>Saccharomycotina</taxon>
        <taxon>Pichiomycetes</taxon>
        <taxon>Debaryomycetaceae</taxon>
        <taxon>Yamadazyma</taxon>
    </lineage>
</organism>
<dbReference type="EMBL" id="GL996514">
    <property type="protein sequence ID" value="EGV65330.1"/>
    <property type="molecule type" value="Genomic_DNA"/>
</dbReference>
<evidence type="ECO:0008006" key="3">
    <source>
        <dbReference type="Google" id="ProtNLM"/>
    </source>
</evidence>
<dbReference type="Proteomes" id="UP000000707">
    <property type="component" value="Unassembled WGS sequence"/>
</dbReference>